<evidence type="ECO:0000313" key="3">
    <source>
        <dbReference type="Proteomes" id="UP000000323"/>
    </source>
</evidence>
<keyword evidence="2" id="KW-0808">Transferase</keyword>
<evidence type="ECO:0000259" key="1">
    <source>
        <dbReference type="Pfam" id="PF08241"/>
    </source>
</evidence>
<dbReference type="HOGENOM" id="CLU_065741_0_0_0"/>
<dbReference type="OrthoDB" id="9774345at2"/>
<name>D1CH78_THET1</name>
<dbReference type="KEGG" id="ttr:Tter_2199"/>
<dbReference type="EMBL" id="CP001826">
    <property type="protein sequence ID" value="ACZ43099.1"/>
    <property type="molecule type" value="Genomic_DNA"/>
</dbReference>
<dbReference type="GO" id="GO:0008757">
    <property type="term" value="F:S-adenosylmethionine-dependent methyltransferase activity"/>
    <property type="evidence" value="ECO:0007669"/>
    <property type="project" value="InterPro"/>
</dbReference>
<dbReference type="InterPro" id="IPR029063">
    <property type="entry name" value="SAM-dependent_MTases_sf"/>
</dbReference>
<sequence>MDKYLETNRQNWNDRVSIHVASRMYDLEGFKAGKNPLHSIELEELGDVSGKKLLHLQCHFGMDTLAWARLGAQVTGVDLSDEAIALARSLSEELGIPARFICTDIYSLPGALEDEFDVVYTSYGVLCWLPDLRRWAEVISGFLRPGGRFYIVEDHPLANIFEWDEASGTLRIEYPYFPREEPMYFEPGPSYTDGEGVTSVGAYEWSHSLGEVVTSLVGAGLEVDYLHEFPICAWRRFPCMVQGEDGWWRLPPDVVEIPMTFSLMASKRG</sequence>
<dbReference type="Proteomes" id="UP000000323">
    <property type="component" value="Chromosome 2"/>
</dbReference>
<keyword evidence="2" id="KW-0489">Methyltransferase</keyword>
<accession>D1CH78</accession>
<protein>
    <submittedName>
        <fullName evidence="2">Methyltransferase type 11</fullName>
    </submittedName>
</protein>
<dbReference type="PANTHER" id="PTHR43464:SF82">
    <property type="entry name" value="METHYLTRANSFERASE DOMAIN-CONTAINING PROTEIN"/>
    <property type="match status" value="1"/>
</dbReference>
<dbReference type="Gene3D" id="3.40.50.150">
    <property type="entry name" value="Vaccinia Virus protein VP39"/>
    <property type="match status" value="1"/>
</dbReference>
<dbReference type="eggNOG" id="COG2227">
    <property type="taxonomic scope" value="Bacteria"/>
</dbReference>
<dbReference type="PANTHER" id="PTHR43464">
    <property type="entry name" value="METHYLTRANSFERASE"/>
    <property type="match status" value="1"/>
</dbReference>
<dbReference type="AlphaFoldDB" id="D1CH78"/>
<dbReference type="RefSeq" id="WP_012876130.1">
    <property type="nucleotide sequence ID" value="NC_013526.1"/>
</dbReference>
<dbReference type="STRING" id="525904.Tter_2199"/>
<keyword evidence="3" id="KW-1185">Reference proteome</keyword>
<dbReference type="InterPro" id="IPR013216">
    <property type="entry name" value="Methyltransf_11"/>
</dbReference>
<organism evidence="2 3">
    <name type="scientific">Thermobaculum terrenum (strain ATCC BAA-798 / CCMEE 7001 / YNP1)</name>
    <dbReference type="NCBI Taxonomy" id="525904"/>
    <lineage>
        <taxon>Bacteria</taxon>
        <taxon>Bacillati</taxon>
        <taxon>Chloroflexota</taxon>
        <taxon>Chloroflexia</taxon>
        <taxon>Candidatus Thermobaculales</taxon>
        <taxon>Candidatus Thermobaculaceae</taxon>
        <taxon>Thermobaculum</taxon>
    </lineage>
</organism>
<evidence type="ECO:0000313" key="2">
    <source>
        <dbReference type="EMBL" id="ACZ43099.1"/>
    </source>
</evidence>
<dbReference type="GO" id="GO:0032259">
    <property type="term" value="P:methylation"/>
    <property type="evidence" value="ECO:0007669"/>
    <property type="project" value="UniProtKB-KW"/>
</dbReference>
<proteinExistence type="predicted"/>
<gene>
    <name evidence="2" type="ordered locus">Tter_2199</name>
</gene>
<reference evidence="3" key="1">
    <citation type="journal article" date="2010" name="Stand. Genomic Sci.">
        <title>Complete genome sequence of 'Thermobaculum terrenum' type strain (YNP1).</title>
        <authorList>
            <person name="Kiss H."/>
            <person name="Cleland D."/>
            <person name="Lapidus A."/>
            <person name="Lucas S."/>
            <person name="Glavina Del Rio T."/>
            <person name="Nolan M."/>
            <person name="Tice H."/>
            <person name="Han C."/>
            <person name="Goodwin L."/>
            <person name="Pitluck S."/>
            <person name="Liolios K."/>
            <person name="Ivanova N."/>
            <person name="Mavromatis K."/>
            <person name="Ovchinnikova G."/>
            <person name="Pati A."/>
            <person name="Chen A."/>
            <person name="Palaniappan K."/>
            <person name="Land M."/>
            <person name="Hauser L."/>
            <person name="Chang Y."/>
            <person name="Jeffries C."/>
            <person name="Lu M."/>
            <person name="Brettin T."/>
            <person name="Detter J."/>
            <person name="Goker M."/>
            <person name="Tindall B."/>
            <person name="Beck B."/>
            <person name="McDermott T."/>
            <person name="Woyke T."/>
            <person name="Bristow J."/>
            <person name="Eisen J."/>
            <person name="Markowitz V."/>
            <person name="Hugenholtz P."/>
            <person name="Kyrpides N."/>
            <person name="Klenk H."/>
            <person name="Cheng J."/>
        </authorList>
    </citation>
    <scope>NUCLEOTIDE SEQUENCE [LARGE SCALE GENOMIC DNA]</scope>
    <source>
        <strain evidence="3">ATCC BAA-798 / YNP1</strain>
    </source>
</reference>
<dbReference type="SUPFAM" id="SSF53335">
    <property type="entry name" value="S-adenosyl-L-methionine-dependent methyltransferases"/>
    <property type="match status" value="1"/>
</dbReference>
<feature type="domain" description="Methyltransferase type 11" evidence="1">
    <location>
        <begin position="55"/>
        <end position="151"/>
    </location>
</feature>
<dbReference type="Pfam" id="PF08241">
    <property type="entry name" value="Methyltransf_11"/>
    <property type="match status" value="1"/>
</dbReference>
<dbReference type="CDD" id="cd02440">
    <property type="entry name" value="AdoMet_MTases"/>
    <property type="match status" value="1"/>
</dbReference>